<accession>A0A409YSP7</accession>
<reference evidence="2 3" key="1">
    <citation type="journal article" date="2018" name="Evol. Lett.">
        <title>Horizontal gene cluster transfer increased hallucinogenic mushroom diversity.</title>
        <authorList>
            <person name="Reynolds H.T."/>
            <person name="Vijayakumar V."/>
            <person name="Gluck-Thaler E."/>
            <person name="Korotkin H.B."/>
            <person name="Matheny P.B."/>
            <person name="Slot J.C."/>
        </authorList>
    </citation>
    <scope>NUCLEOTIDE SEQUENCE [LARGE SCALE GENOMIC DNA]</scope>
    <source>
        <strain evidence="2 3">2629</strain>
    </source>
</reference>
<dbReference type="PANTHER" id="PTHR33050">
    <property type="entry name" value="REVERSE TRANSCRIPTASE DOMAIN-CONTAINING PROTEIN"/>
    <property type="match status" value="1"/>
</dbReference>
<dbReference type="STRING" id="181874.A0A409YSP7"/>
<dbReference type="OrthoDB" id="198652at2759"/>
<protein>
    <recommendedName>
        <fullName evidence="4">Reverse transcriptase domain-containing protein</fullName>
    </recommendedName>
</protein>
<name>A0A409YSP7_9AGAR</name>
<evidence type="ECO:0000256" key="1">
    <source>
        <dbReference type="SAM" id="MobiDB-lite"/>
    </source>
</evidence>
<feature type="region of interest" description="Disordered" evidence="1">
    <location>
        <begin position="190"/>
        <end position="210"/>
    </location>
</feature>
<dbReference type="InterPro" id="IPR044730">
    <property type="entry name" value="RNase_H-like_dom_plant"/>
</dbReference>
<dbReference type="InParanoid" id="A0A409YSP7"/>
<organism evidence="2 3">
    <name type="scientific">Panaeolus cyanescens</name>
    <dbReference type="NCBI Taxonomy" id="181874"/>
    <lineage>
        <taxon>Eukaryota</taxon>
        <taxon>Fungi</taxon>
        <taxon>Dikarya</taxon>
        <taxon>Basidiomycota</taxon>
        <taxon>Agaricomycotina</taxon>
        <taxon>Agaricomycetes</taxon>
        <taxon>Agaricomycetidae</taxon>
        <taxon>Agaricales</taxon>
        <taxon>Agaricineae</taxon>
        <taxon>Galeropsidaceae</taxon>
        <taxon>Panaeolus</taxon>
    </lineage>
</organism>
<dbReference type="PANTHER" id="PTHR33050:SF7">
    <property type="entry name" value="RIBONUCLEASE H"/>
    <property type="match status" value="1"/>
</dbReference>
<evidence type="ECO:0000313" key="2">
    <source>
        <dbReference type="EMBL" id="PPR05988.1"/>
    </source>
</evidence>
<evidence type="ECO:0008006" key="4">
    <source>
        <dbReference type="Google" id="ProtNLM"/>
    </source>
</evidence>
<feature type="compositionally biased region" description="Polar residues" evidence="1">
    <location>
        <begin position="29"/>
        <end position="55"/>
    </location>
</feature>
<feature type="compositionally biased region" description="Polar residues" evidence="1">
    <location>
        <begin position="1"/>
        <end position="11"/>
    </location>
</feature>
<dbReference type="SUPFAM" id="SSF56672">
    <property type="entry name" value="DNA/RNA polymerases"/>
    <property type="match status" value="1"/>
</dbReference>
<comment type="caution">
    <text evidence="2">The sequence shown here is derived from an EMBL/GenBank/DDBJ whole genome shotgun (WGS) entry which is preliminary data.</text>
</comment>
<keyword evidence="3" id="KW-1185">Reference proteome</keyword>
<dbReference type="EMBL" id="NHTK01000721">
    <property type="protein sequence ID" value="PPR05988.1"/>
    <property type="molecule type" value="Genomic_DNA"/>
</dbReference>
<dbReference type="AlphaFoldDB" id="A0A409YSP7"/>
<dbReference type="CDD" id="cd06222">
    <property type="entry name" value="RNase_H_like"/>
    <property type="match status" value="1"/>
</dbReference>
<proteinExistence type="predicted"/>
<dbReference type="Proteomes" id="UP000284842">
    <property type="component" value="Unassembled WGS sequence"/>
</dbReference>
<evidence type="ECO:0000313" key="3">
    <source>
        <dbReference type="Proteomes" id="UP000284842"/>
    </source>
</evidence>
<feature type="region of interest" description="Disordered" evidence="1">
    <location>
        <begin position="134"/>
        <end position="162"/>
    </location>
</feature>
<gene>
    <name evidence="2" type="ORF">CVT24_004651</name>
</gene>
<dbReference type="InterPro" id="IPR052055">
    <property type="entry name" value="Hepadnavirus_pol/RT"/>
</dbReference>
<sequence length="1063" mass="119170">MSQHGTTSPTLSPRHVAGPSGEPRDGPQTRESPSQSFTQPTNSAQTDSIQVSLTRDGQPELDDTTRAVVQTSEMLLEQFRRGSISRDEAIQGFRLSIGVEGTTQPDEPRQRAINLFVRQVDEEHSYLQQARAAGEHISAGSQLGRQDRHDAVSPAPSQPRLTDGELREYIDNFLGNRRRSSPRIDGSLSRAQAAGEGFDGPRDGILDDHESPSKRVKIHRSELPWTGLESSAPSINPSCAETQRLLLIFARDIPWVVSQLRLSTVVPPGFPVSEWTNICKGLPVNLDVVLSSLHFVHTPQTHTGHLGSVEVELGKSDPVKKVRTASEWSSAWHSASRAYRFIFEHREEELRQYGDWIEKQFSSRLPSSANKVILLDKAIRNFVGGGQRFLLTDRYQYDDLIDAIMSHDGIESVESNRNSGGRVVDANEEIGADLLTSANLVAGMDTDVIHARTKLERARNFVPRYKRYNDWGEASRSSVSTIDWTLDAAPLPSCPIEVLAHAPTTTTLTYRSELFSITTPINIPVFKSLLSDHPNQPFVESVIHMFEEGAWPFASIPTDYPLIHDLSDDRPLPSEKLDFLKEQRDIELSKGRYSNGFVTLCPGMYVMPLHVVPKDGGEALRLVTDHSSGKFSLNSMIDKTRMGSFPLDGMKIFGDELIKIHNRFPGERFVAWKSDVAEAYRLIPMHPRWQIKQVERIDGLYYVNRCNVFGGRASQALFIAFMSLVSWIASTKRQVEYFSTYSDDHFGVALESDVEFYPPYGEFLPSSQTRLLLLWDELGIPHKRKKQVSGNPLVIIGILVDVNLLRMSLSEEAVRDLLNEIERWCSKSGWAARQGLPMRDWQRFAGWMNWSFNVFPHLRPCLSNLYSKLSGKSDISKRIRINNAVRKDLQWAAGHLSSAAGVLLLENLHWDPLHADITLFTDACLEGMGFYAPELHAGFYAECLQSPHSLIFFQEALCVVSAMQWICDRATCPLRIVIFCDNTNVVDMFNSLAASPRLNPLVTHVIDLMLGSHHDLKVLYVSGVQNLVADALSRGNFNFARKVDSALSISSFEPPRLTLGLCD</sequence>
<feature type="region of interest" description="Disordered" evidence="1">
    <location>
        <begin position="1"/>
        <end position="62"/>
    </location>
</feature>
<dbReference type="InterPro" id="IPR043502">
    <property type="entry name" value="DNA/RNA_pol_sf"/>
</dbReference>
<feature type="compositionally biased region" description="Basic and acidic residues" evidence="1">
    <location>
        <begin position="199"/>
        <end position="210"/>
    </location>
</feature>